<dbReference type="AlphaFoldDB" id="A0A2M7Z6C3"/>
<name>A0A2M7Z6C3_9BACT</name>
<dbReference type="Proteomes" id="UP000230843">
    <property type="component" value="Unassembled WGS sequence"/>
</dbReference>
<evidence type="ECO:0000313" key="2">
    <source>
        <dbReference type="Proteomes" id="UP000230843"/>
    </source>
</evidence>
<dbReference type="EMBL" id="PFVJ01000062">
    <property type="protein sequence ID" value="PJA89680.1"/>
    <property type="molecule type" value="Genomic_DNA"/>
</dbReference>
<sequence>MYHFAWIEQKGTYVLFYFEYLMILKGDISTSLRFTQYDVRGKRCIAYAWFGMTHIKHVIPSEERDPPQQLTKTYNYKPNLSSFPFFNSHSQNTRNFWTNLFFKLMFLLRIQKDKEFSEPR</sequence>
<gene>
    <name evidence="1" type="ORF">CO137_03000</name>
</gene>
<proteinExistence type="predicted"/>
<organism evidence="1 2">
    <name type="scientific">Candidatus Magasanikbacteria bacterium CG_4_9_14_3_um_filter_32_9</name>
    <dbReference type="NCBI Taxonomy" id="1974644"/>
    <lineage>
        <taxon>Bacteria</taxon>
        <taxon>Candidatus Magasanikiibacteriota</taxon>
    </lineage>
</organism>
<accession>A0A2M7Z6C3</accession>
<evidence type="ECO:0000313" key="1">
    <source>
        <dbReference type="EMBL" id="PJA89680.1"/>
    </source>
</evidence>
<protein>
    <submittedName>
        <fullName evidence="1">Uncharacterized protein</fullName>
    </submittedName>
</protein>
<comment type="caution">
    <text evidence="1">The sequence shown here is derived from an EMBL/GenBank/DDBJ whole genome shotgun (WGS) entry which is preliminary data.</text>
</comment>
<reference evidence="2" key="1">
    <citation type="submission" date="2017-09" db="EMBL/GenBank/DDBJ databases">
        <title>Depth-based differentiation of microbial function through sediment-hosted aquifers and enrichment of novel symbionts in the deep terrestrial subsurface.</title>
        <authorList>
            <person name="Probst A.J."/>
            <person name="Ladd B."/>
            <person name="Jarett J.K."/>
            <person name="Geller-Mcgrath D.E."/>
            <person name="Sieber C.M.K."/>
            <person name="Emerson J.B."/>
            <person name="Anantharaman K."/>
            <person name="Thomas B.C."/>
            <person name="Malmstrom R."/>
            <person name="Stieglmeier M."/>
            <person name="Klingl A."/>
            <person name="Woyke T."/>
            <person name="Ryan C.M."/>
            <person name="Banfield J.F."/>
        </authorList>
    </citation>
    <scope>NUCLEOTIDE SEQUENCE [LARGE SCALE GENOMIC DNA]</scope>
</reference>